<dbReference type="PANTHER" id="PTHR44591">
    <property type="entry name" value="STRESS RESPONSE REGULATOR PROTEIN 1"/>
    <property type="match status" value="1"/>
</dbReference>
<dbReference type="PROSITE" id="PS50110">
    <property type="entry name" value="RESPONSE_REGULATORY"/>
    <property type="match status" value="1"/>
</dbReference>
<dbReference type="InterPro" id="IPR050595">
    <property type="entry name" value="Bact_response_regulator"/>
</dbReference>
<protein>
    <submittedName>
        <fullName evidence="4">Response regulator receiver domain-containing protein</fullName>
    </submittedName>
</protein>
<accession>A0ABX9K4N9</accession>
<dbReference type="Proteomes" id="UP000256345">
    <property type="component" value="Unassembled WGS sequence"/>
</dbReference>
<dbReference type="InterPro" id="IPR011006">
    <property type="entry name" value="CheY-like_superfamily"/>
</dbReference>
<dbReference type="SMART" id="SM00448">
    <property type="entry name" value="REC"/>
    <property type="match status" value="1"/>
</dbReference>
<dbReference type="EMBL" id="QUMU01000004">
    <property type="protein sequence ID" value="REG32896.1"/>
    <property type="molecule type" value="Genomic_DNA"/>
</dbReference>
<gene>
    <name evidence="4" type="ORF">ATI61_104186</name>
</gene>
<evidence type="ECO:0000256" key="1">
    <source>
        <dbReference type="ARBA" id="ARBA00022553"/>
    </source>
</evidence>
<sequence length="124" mass="14145">MSQKKKILLVDDSQTVLLMHQLLLADRGYELLTARDGQDAVETAMAERPDIIFMDVLMPRVDGFAACQELRAHESTRDIPIIMVTTRSEPQNVQRGFESGCSDYITKPFNVNELLDKLERYLSQ</sequence>
<evidence type="ECO:0000313" key="5">
    <source>
        <dbReference type="Proteomes" id="UP000256345"/>
    </source>
</evidence>
<keyword evidence="1 2" id="KW-0597">Phosphoprotein</keyword>
<evidence type="ECO:0000256" key="2">
    <source>
        <dbReference type="PROSITE-ProRule" id="PRU00169"/>
    </source>
</evidence>
<proteinExistence type="predicted"/>
<dbReference type="Gene3D" id="3.40.50.2300">
    <property type="match status" value="1"/>
</dbReference>
<dbReference type="PANTHER" id="PTHR44591:SF3">
    <property type="entry name" value="RESPONSE REGULATORY DOMAIN-CONTAINING PROTEIN"/>
    <property type="match status" value="1"/>
</dbReference>
<dbReference type="SUPFAM" id="SSF52172">
    <property type="entry name" value="CheY-like"/>
    <property type="match status" value="1"/>
</dbReference>
<comment type="caution">
    <text evidence="4">The sequence shown here is derived from an EMBL/GenBank/DDBJ whole genome shotgun (WGS) entry which is preliminary data.</text>
</comment>
<reference evidence="4 5" key="1">
    <citation type="submission" date="2018-08" db="EMBL/GenBank/DDBJ databases">
        <title>Genomic Encyclopedia of Archaeal and Bacterial Type Strains, Phase II (KMG-II): from individual species to whole genera.</title>
        <authorList>
            <person name="Goeker M."/>
        </authorList>
    </citation>
    <scope>NUCLEOTIDE SEQUENCE [LARGE SCALE GENOMIC DNA]</scope>
    <source>
        <strain evidence="4 5">DSM 2261</strain>
    </source>
</reference>
<organism evidence="4 5">
    <name type="scientific">Archangium gephyra</name>
    <dbReference type="NCBI Taxonomy" id="48"/>
    <lineage>
        <taxon>Bacteria</taxon>
        <taxon>Pseudomonadati</taxon>
        <taxon>Myxococcota</taxon>
        <taxon>Myxococcia</taxon>
        <taxon>Myxococcales</taxon>
        <taxon>Cystobacterineae</taxon>
        <taxon>Archangiaceae</taxon>
        <taxon>Archangium</taxon>
    </lineage>
</organism>
<dbReference type="InterPro" id="IPR001789">
    <property type="entry name" value="Sig_transdc_resp-reg_receiver"/>
</dbReference>
<feature type="domain" description="Response regulatory" evidence="3">
    <location>
        <begin position="6"/>
        <end position="122"/>
    </location>
</feature>
<keyword evidence="5" id="KW-1185">Reference proteome</keyword>
<name>A0ABX9K4N9_9BACT</name>
<dbReference type="Pfam" id="PF00072">
    <property type="entry name" value="Response_reg"/>
    <property type="match status" value="1"/>
</dbReference>
<evidence type="ECO:0000259" key="3">
    <source>
        <dbReference type="PROSITE" id="PS50110"/>
    </source>
</evidence>
<evidence type="ECO:0000313" key="4">
    <source>
        <dbReference type="EMBL" id="REG32896.1"/>
    </source>
</evidence>
<feature type="modified residue" description="4-aspartylphosphate" evidence="2">
    <location>
        <position position="55"/>
    </location>
</feature>
<dbReference type="RefSeq" id="WP_047855244.1">
    <property type="nucleotide sequence ID" value="NZ_CP011509.1"/>
</dbReference>